<evidence type="ECO:0000313" key="2">
    <source>
        <dbReference type="EMBL" id="JAS55187.1"/>
    </source>
</evidence>
<feature type="non-terminal residue" evidence="2">
    <location>
        <position position="163"/>
    </location>
</feature>
<reference evidence="2" key="1">
    <citation type="submission" date="2015-11" db="EMBL/GenBank/DDBJ databases">
        <title>De novo transcriptome assembly of four potential Pierce s Disease insect vectors from Arizona vineyards.</title>
        <authorList>
            <person name="Tassone E.E."/>
        </authorList>
    </citation>
    <scope>NUCLEOTIDE SEQUENCE</scope>
</reference>
<proteinExistence type="predicted"/>
<name>A0A1B6FYB9_9HEMI</name>
<organism evidence="2">
    <name type="scientific">Cuerna arida</name>
    <dbReference type="NCBI Taxonomy" id="1464854"/>
    <lineage>
        <taxon>Eukaryota</taxon>
        <taxon>Metazoa</taxon>
        <taxon>Ecdysozoa</taxon>
        <taxon>Arthropoda</taxon>
        <taxon>Hexapoda</taxon>
        <taxon>Insecta</taxon>
        <taxon>Pterygota</taxon>
        <taxon>Neoptera</taxon>
        <taxon>Paraneoptera</taxon>
        <taxon>Hemiptera</taxon>
        <taxon>Auchenorrhyncha</taxon>
        <taxon>Membracoidea</taxon>
        <taxon>Cicadellidae</taxon>
        <taxon>Cicadellinae</taxon>
        <taxon>Proconiini</taxon>
        <taxon>Cuerna</taxon>
    </lineage>
</organism>
<dbReference type="EMBL" id="GECZ01014582">
    <property type="protein sequence ID" value="JAS55187.1"/>
    <property type="molecule type" value="Transcribed_RNA"/>
</dbReference>
<dbReference type="AlphaFoldDB" id="A0A1B6FYB9"/>
<sequence>LPPVDSGSSGSEDEESELLQKRVTGTPNSNTCQVYTLPTDDIEITLSDVLMDIEESDLPVINDVITVPPPNVAVDLVNQIGFEISEHNTDILPDDQGFIVAQDCVPNYALFDEVSDNATDSNLDIGLNEEVVSCVSTEQLLADNDQMRNVPSADSVLFCTENT</sequence>
<feature type="non-terminal residue" evidence="2">
    <location>
        <position position="1"/>
    </location>
</feature>
<gene>
    <name evidence="2" type="ORF">g.1970</name>
</gene>
<protein>
    <submittedName>
        <fullName evidence="2">Uncharacterized protein</fullName>
    </submittedName>
</protein>
<feature type="compositionally biased region" description="Low complexity" evidence="1">
    <location>
        <begin position="1"/>
        <end position="10"/>
    </location>
</feature>
<accession>A0A1B6FYB9</accession>
<feature type="region of interest" description="Disordered" evidence="1">
    <location>
        <begin position="1"/>
        <end position="25"/>
    </location>
</feature>
<evidence type="ECO:0000256" key="1">
    <source>
        <dbReference type="SAM" id="MobiDB-lite"/>
    </source>
</evidence>